<gene>
    <name evidence="2" type="ORF">PMACD_LOCUS3609</name>
</gene>
<reference evidence="2" key="1">
    <citation type="submission" date="2021-02" db="EMBL/GenBank/DDBJ databases">
        <authorList>
            <person name="Steward A R."/>
        </authorList>
    </citation>
    <scope>NUCLEOTIDE SEQUENCE</scope>
</reference>
<evidence type="ECO:0000313" key="3">
    <source>
        <dbReference type="Proteomes" id="UP000663880"/>
    </source>
</evidence>
<dbReference type="Proteomes" id="UP000663880">
    <property type="component" value="Unassembled WGS sequence"/>
</dbReference>
<evidence type="ECO:0000313" key="2">
    <source>
        <dbReference type="EMBL" id="CAF4803837.1"/>
    </source>
</evidence>
<dbReference type="OrthoDB" id="7491011at2759"/>
<protein>
    <submittedName>
        <fullName evidence="2">Uncharacterized protein</fullName>
    </submittedName>
</protein>
<dbReference type="EMBL" id="CAJOBZ010000006">
    <property type="protein sequence ID" value="CAF4803837.1"/>
    <property type="molecule type" value="Genomic_DNA"/>
</dbReference>
<sequence length="237" mass="24604">MPGGGGAGQHAPLQTQPRGNFRKGMPVATATGQPLLTGAPMQPFVSYPHPHPHPAPPQPTLQYPHMVRIHINKCACTTQVGQWVWGGAVGVGGGAVGVGGGVAEYAPPLRFTRRGLSRPLSTAIARAHAAPASASTPAPTASPLPAAALPGRLRKVKVKAIDIEKYMPQVLCPLMGGGAGAHHHHHHHVAYLNHAPPTASPPHHPHHPHHHPVQQVLLPPQQPSGGSSTPGIHSSHP</sequence>
<organism evidence="2 3">
    <name type="scientific">Pieris macdunnoughi</name>
    <dbReference type="NCBI Taxonomy" id="345717"/>
    <lineage>
        <taxon>Eukaryota</taxon>
        <taxon>Metazoa</taxon>
        <taxon>Ecdysozoa</taxon>
        <taxon>Arthropoda</taxon>
        <taxon>Hexapoda</taxon>
        <taxon>Insecta</taxon>
        <taxon>Pterygota</taxon>
        <taxon>Neoptera</taxon>
        <taxon>Endopterygota</taxon>
        <taxon>Lepidoptera</taxon>
        <taxon>Glossata</taxon>
        <taxon>Ditrysia</taxon>
        <taxon>Papilionoidea</taxon>
        <taxon>Pieridae</taxon>
        <taxon>Pierinae</taxon>
        <taxon>Pieris</taxon>
    </lineage>
</organism>
<name>A0A821PAU4_9NEOP</name>
<feature type="compositionally biased region" description="Low complexity" evidence="1">
    <location>
        <begin position="213"/>
        <end position="231"/>
    </location>
</feature>
<feature type="compositionally biased region" description="Basic residues" evidence="1">
    <location>
        <begin position="203"/>
        <end position="212"/>
    </location>
</feature>
<comment type="caution">
    <text evidence="2">The sequence shown here is derived from an EMBL/GenBank/DDBJ whole genome shotgun (WGS) entry which is preliminary data.</text>
</comment>
<proteinExistence type="predicted"/>
<dbReference type="AlphaFoldDB" id="A0A821PAU4"/>
<keyword evidence="3" id="KW-1185">Reference proteome</keyword>
<accession>A0A821PAU4</accession>
<evidence type="ECO:0000256" key="1">
    <source>
        <dbReference type="SAM" id="MobiDB-lite"/>
    </source>
</evidence>
<feature type="region of interest" description="Disordered" evidence="1">
    <location>
        <begin position="193"/>
        <end position="237"/>
    </location>
</feature>
<feature type="region of interest" description="Disordered" evidence="1">
    <location>
        <begin position="1"/>
        <end position="25"/>
    </location>
</feature>